<feature type="domain" description="Transketolase-like pyrimidine-binding" evidence="11">
    <location>
        <begin position="325"/>
        <end position="489"/>
    </location>
</feature>
<keyword evidence="13" id="KW-1185">Reference proteome</keyword>
<evidence type="ECO:0000256" key="9">
    <source>
        <dbReference type="ARBA" id="ARBA00023229"/>
    </source>
</evidence>
<keyword evidence="6 10" id="KW-0460">Magnesium</keyword>
<dbReference type="Pfam" id="PF02780">
    <property type="entry name" value="Transketolase_C"/>
    <property type="match status" value="1"/>
</dbReference>
<dbReference type="InterPro" id="IPR033248">
    <property type="entry name" value="Transketolase_C"/>
</dbReference>
<feature type="binding site" evidence="10">
    <location>
        <position position="294"/>
    </location>
    <ligand>
        <name>thiamine diphosphate</name>
        <dbReference type="ChEBI" id="CHEBI:58937"/>
    </ligand>
</feature>
<comment type="caution">
    <text evidence="12">The sequence shown here is derived from an EMBL/GenBank/DDBJ whole genome shotgun (WGS) entry which is preliminary data.</text>
</comment>
<dbReference type="SMART" id="SM00861">
    <property type="entry name" value="Transket_pyr"/>
    <property type="match status" value="1"/>
</dbReference>
<dbReference type="Pfam" id="PF02779">
    <property type="entry name" value="Transket_pyr"/>
    <property type="match status" value="1"/>
</dbReference>
<dbReference type="NCBIfam" id="NF003933">
    <property type="entry name" value="PRK05444.2-2"/>
    <property type="match status" value="1"/>
</dbReference>
<comment type="cofactor">
    <cofactor evidence="10">
        <name>thiamine diphosphate</name>
        <dbReference type="ChEBI" id="CHEBI:58937"/>
    </cofactor>
    <text evidence="10">Binds 1 thiamine pyrophosphate per subunit.</text>
</comment>
<dbReference type="Gene3D" id="3.40.50.970">
    <property type="match status" value="2"/>
</dbReference>
<feature type="binding site" evidence="10">
    <location>
        <position position="145"/>
    </location>
    <ligand>
        <name>Mg(2+)</name>
        <dbReference type="ChEBI" id="CHEBI:18420"/>
    </ligand>
</feature>
<evidence type="ECO:0000313" key="12">
    <source>
        <dbReference type="EMBL" id="MDR5712404.1"/>
    </source>
</evidence>
<evidence type="ECO:0000256" key="2">
    <source>
        <dbReference type="ARBA" id="ARBA00011081"/>
    </source>
</evidence>
<comment type="catalytic activity">
    <reaction evidence="10">
        <text>D-glyceraldehyde 3-phosphate + pyruvate + H(+) = 1-deoxy-D-xylulose 5-phosphate + CO2</text>
        <dbReference type="Rhea" id="RHEA:12605"/>
        <dbReference type="ChEBI" id="CHEBI:15361"/>
        <dbReference type="ChEBI" id="CHEBI:15378"/>
        <dbReference type="ChEBI" id="CHEBI:16526"/>
        <dbReference type="ChEBI" id="CHEBI:57792"/>
        <dbReference type="ChEBI" id="CHEBI:59776"/>
        <dbReference type="EC" id="2.2.1.7"/>
    </reaction>
</comment>
<dbReference type="CDD" id="cd07033">
    <property type="entry name" value="TPP_PYR_DXS_TK_like"/>
    <property type="match status" value="1"/>
</dbReference>
<dbReference type="Pfam" id="PF13292">
    <property type="entry name" value="DXP_synthase_N"/>
    <property type="match status" value="1"/>
</dbReference>
<dbReference type="InterPro" id="IPR009014">
    <property type="entry name" value="Transketo_C/PFOR_II"/>
</dbReference>
<evidence type="ECO:0000256" key="1">
    <source>
        <dbReference type="ARBA" id="ARBA00004980"/>
    </source>
</evidence>
<dbReference type="PANTHER" id="PTHR43322">
    <property type="entry name" value="1-D-DEOXYXYLULOSE 5-PHOSPHATE SYNTHASE-RELATED"/>
    <property type="match status" value="1"/>
</dbReference>
<evidence type="ECO:0000256" key="8">
    <source>
        <dbReference type="ARBA" id="ARBA00023052"/>
    </source>
</evidence>
<dbReference type="NCBIfam" id="TIGR00204">
    <property type="entry name" value="dxs"/>
    <property type="match status" value="1"/>
</dbReference>
<reference evidence="13" key="1">
    <citation type="submission" date="2023-07" db="EMBL/GenBank/DDBJ databases">
        <title>Description of three actinobacteria isolated from air of manufacturing shop in a pharmaceutical factory.</title>
        <authorList>
            <person name="Zhang D.-F."/>
        </authorList>
    </citation>
    <scope>NUCLEOTIDE SEQUENCE [LARGE SCALE GENOMIC DNA]</scope>
    <source>
        <strain evidence="13">CCTCC AB 207010</strain>
    </source>
</reference>
<dbReference type="SUPFAM" id="SSF52518">
    <property type="entry name" value="Thiamin diphosphate-binding fold (THDP-binding)"/>
    <property type="match status" value="1"/>
</dbReference>
<dbReference type="GO" id="GO:0008661">
    <property type="term" value="F:1-deoxy-D-xylulose-5-phosphate synthase activity"/>
    <property type="evidence" value="ECO:0007669"/>
    <property type="project" value="UniProtKB-EC"/>
</dbReference>
<dbReference type="InterPro" id="IPR005477">
    <property type="entry name" value="Dxylulose-5-P_synthase"/>
</dbReference>
<keyword evidence="5 10" id="KW-0479">Metal-binding</keyword>
<keyword evidence="8 10" id="KW-0786">Thiamine pyrophosphate</keyword>
<feature type="binding site" evidence="10">
    <location>
        <begin position="113"/>
        <end position="115"/>
    </location>
    <ligand>
        <name>thiamine diphosphate</name>
        <dbReference type="ChEBI" id="CHEBI:58937"/>
    </ligand>
</feature>
<evidence type="ECO:0000259" key="11">
    <source>
        <dbReference type="SMART" id="SM00861"/>
    </source>
</evidence>
<feature type="binding site" evidence="10">
    <location>
        <position position="73"/>
    </location>
    <ligand>
        <name>thiamine diphosphate</name>
        <dbReference type="ChEBI" id="CHEBI:58937"/>
    </ligand>
</feature>
<comment type="cofactor">
    <cofactor evidence="10">
        <name>Mg(2+)</name>
        <dbReference type="ChEBI" id="CHEBI:18420"/>
    </cofactor>
    <text evidence="10">Binds 1 Mg(2+) ion per subunit.</text>
</comment>
<dbReference type="PROSITE" id="PS00802">
    <property type="entry name" value="TRANSKETOLASE_2"/>
    <property type="match status" value="1"/>
</dbReference>
<dbReference type="PROSITE" id="PS00801">
    <property type="entry name" value="TRANSKETOLASE_1"/>
    <property type="match status" value="1"/>
</dbReference>
<dbReference type="PANTHER" id="PTHR43322:SF5">
    <property type="entry name" value="1-DEOXY-D-XYLULOSE-5-PHOSPHATE SYNTHASE, CHLOROPLASTIC"/>
    <property type="match status" value="1"/>
</dbReference>
<dbReference type="EC" id="2.2.1.7" evidence="10"/>
<dbReference type="InterPro" id="IPR005475">
    <property type="entry name" value="Transketolase-like_Pyr-bd"/>
</dbReference>
<sequence length="669" mass="71993">MTILQTIQSPQDLSRLTDEQLGRLAEEIRQFLITHVSATGGHLGPNLGVVEMTLALHRVFDSPRDSIIFDTGHQSYVHKLVTGRQDFSTLRQQGGLSGYPERAESIHDVVESSHASSSLAWADGISRARVLQGEGDRFVVPVIGDGALTGGMAWEALNNIAADKERRVVIVVNDNGRSYAPTVGGLANHLSTLRRGVLDKVRTHPIYESVMDSTKRRLVNGGAMSQMVYRSLHAAKKGAKDFWAPQGLFEDLGMKYIGPVDGHDQQAMEEALTDAKNYGGPVIVHAITEKGRGYAPARADEADQFHAVGIIDPETGEPVNRGSARSWTSVFEEEIAAIADEREDIVALTGAMLIPVGLRTFAQKHPDRVFDVGIAEQHAVASAAGLAYGGLHPVVAIYATFLNRAFDQLLMDVALHKAGVTLVLDRAGVTGPDGPSHHGMWDLSLLQIVPGLQIAAPRDSTRLREELREAVAVSDAPTVVRFSKGSVNGEIDAVERLSDGVDVLLSTHTPVPGQGADDAPYANDVMIVSVGTMGELSLDVARRLEDQGISATVVDPRWVLPVPESVISLAARHRIVVVIEDGVKAGGVGSRIRQVMRENGVDTALNEVGLPVEFLAHGSRNEVLERVGLTSAQIAQDTVAQVLGTKVPFARRLPGEDMPTGEIPVFRHR</sequence>
<comment type="function">
    <text evidence="10">Catalyzes the acyloin condensation reaction between C atoms 2 and 3 of pyruvate and glyceraldehyde 3-phosphate to yield 1-deoxy-D-xylulose-5-phosphate (DXP).</text>
</comment>
<comment type="pathway">
    <text evidence="1 10">Metabolic intermediate biosynthesis; 1-deoxy-D-xylulose 5-phosphate biosynthesis; 1-deoxy-D-xylulose 5-phosphate from D-glyceraldehyde 3-phosphate and pyruvate: step 1/1.</text>
</comment>
<dbReference type="EMBL" id="JAVKGT010000024">
    <property type="protein sequence ID" value="MDR5712404.1"/>
    <property type="molecule type" value="Genomic_DNA"/>
</dbReference>
<accession>A0ABU1FUR8</accession>
<evidence type="ECO:0000256" key="4">
    <source>
        <dbReference type="ARBA" id="ARBA00022679"/>
    </source>
</evidence>
<evidence type="ECO:0000256" key="3">
    <source>
        <dbReference type="ARBA" id="ARBA00011738"/>
    </source>
</evidence>
<name>A0ABU1FUR8_9MICC</name>
<dbReference type="SUPFAM" id="SSF52922">
    <property type="entry name" value="TK C-terminal domain-like"/>
    <property type="match status" value="1"/>
</dbReference>
<feature type="binding site" evidence="10">
    <location>
        <position position="175"/>
    </location>
    <ligand>
        <name>thiamine diphosphate</name>
        <dbReference type="ChEBI" id="CHEBI:58937"/>
    </ligand>
</feature>
<comment type="similarity">
    <text evidence="2 10">Belongs to the transketolase family. DXPS subfamily.</text>
</comment>
<dbReference type="Gene3D" id="3.40.50.920">
    <property type="match status" value="1"/>
</dbReference>
<dbReference type="HAMAP" id="MF_00315">
    <property type="entry name" value="DXP_synth"/>
    <property type="match status" value="1"/>
</dbReference>
<dbReference type="Proteomes" id="UP001260872">
    <property type="component" value="Unassembled WGS sequence"/>
</dbReference>
<comment type="subunit">
    <text evidence="3 10">Homodimer.</text>
</comment>
<evidence type="ECO:0000256" key="7">
    <source>
        <dbReference type="ARBA" id="ARBA00022977"/>
    </source>
</evidence>
<dbReference type="CDD" id="cd02007">
    <property type="entry name" value="TPP_DXS"/>
    <property type="match status" value="1"/>
</dbReference>
<dbReference type="InterPro" id="IPR049557">
    <property type="entry name" value="Transketolase_CS"/>
</dbReference>
<dbReference type="RefSeq" id="WP_310537780.1">
    <property type="nucleotide sequence ID" value="NZ_BAAAOC010000019.1"/>
</dbReference>
<keyword evidence="7 10" id="KW-0784">Thiamine biosynthesis</keyword>
<keyword evidence="4 10" id="KW-0808">Transferase</keyword>
<evidence type="ECO:0000256" key="5">
    <source>
        <dbReference type="ARBA" id="ARBA00022723"/>
    </source>
</evidence>
<organism evidence="12 13">
    <name type="scientific">Nesterenkonia flava</name>
    <dbReference type="NCBI Taxonomy" id="469799"/>
    <lineage>
        <taxon>Bacteria</taxon>
        <taxon>Bacillati</taxon>
        <taxon>Actinomycetota</taxon>
        <taxon>Actinomycetes</taxon>
        <taxon>Micrococcales</taxon>
        <taxon>Micrococcaceae</taxon>
        <taxon>Nesterenkonia</taxon>
    </lineage>
</organism>
<proteinExistence type="inferred from homology"/>
<dbReference type="InterPro" id="IPR029061">
    <property type="entry name" value="THDP-binding"/>
</dbReference>
<feature type="binding site" evidence="10">
    <location>
        <begin position="146"/>
        <end position="147"/>
    </location>
    <ligand>
        <name>thiamine diphosphate</name>
        <dbReference type="ChEBI" id="CHEBI:58937"/>
    </ligand>
</feature>
<evidence type="ECO:0000256" key="6">
    <source>
        <dbReference type="ARBA" id="ARBA00022842"/>
    </source>
</evidence>
<gene>
    <name evidence="10 12" type="primary">dxs</name>
    <name evidence="12" type="ORF">RH857_09725</name>
</gene>
<keyword evidence="9 10" id="KW-0414">Isoprene biosynthesis</keyword>
<evidence type="ECO:0000313" key="13">
    <source>
        <dbReference type="Proteomes" id="UP001260872"/>
    </source>
</evidence>
<feature type="binding site" evidence="10">
    <location>
        <position position="175"/>
    </location>
    <ligand>
        <name>Mg(2+)</name>
        <dbReference type="ChEBI" id="CHEBI:18420"/>
    </ligand>
</feature>
<feature type="binding site" evidence="10">
    <location>
        <position position="376"/>
    </location>
    <ligand>
        <name>thiamine diphosphate</name>
        <dbReference type="ChEBI" id="CHEBI:58937"/>
    </ligand>
</feature>
<dbReference type="InterPro" id="IPR020826">
    <property type="entry name" value="Transketolase_BS"/>
</dbReference>
<protein>
    <recommendedName>
        <fullName evidence="10">1-deoxy-D-xylulose-5-phosphate synthase</fullName>
        <ecNumber evidence="10">2.2.1.7</ecNumber>
    </recommendedName>
    <alternativeName>
        <fullName evidence="10">1-deoxyxylulose-5-phosphate synthase</fullName>
        <shortName evidence="10">DXP synthase</shortName>
        <shortName evidence="10">DXPS</shortName>
    </alternativeName>
</protein>
<evidence type="ECO:0000256" key="10">
    <source>
        <dbReference type="HAMAP-Rule" id="MF_00315"/>
    </source>
</evidence>